<evidence type="ECO:0000256" key="2">
    <source>
        <dbReference type="ARBA" id="ARBA00022525"/>
    </source>
</evidence>
<organism evidence="8 9">
    <name type="scientific">Polypterus senegalus</name>
    <name type="common">Senegal bichir</name>
    <dbReference type="NCBI Taxonomy" id="55291"/>
    <lineage>
        <taxon>Eukaryota</taxon>
        <taxon>Metazoa</taxon>
        <taxon>Chordata</taxon>
        <taxon>Craniata</taxon>
        <taxon>Vertebrata</taxon>
        <taxon>Euteleostomi</taxon>
        <taxon>Actinopterygii</taxon>
        <taxon>Polypteriformes</taxon>
        <taxon>Polypteridae</taxon>
        <taxon>Polypterus</taxon>
    </lineage>
</organism>
<evidence type="ECO:0000256" key="6">
    <source>
        <dbReference type="SAM" id="SignalP"/>
    </source>
</evidence>
<dbReference type="InterPro" id="IPR009030">
    <property type="entry name" value="Growth_fac_rcpt_cys_sf"/>
</dbReference>
<comment type="caution">
    <text evidence="8">The sequence shown here is derived from an EMBL/GenBank/DDBJ whole genome shotgun (WGS) entry which is preliminary data.</text>
</comment>
<dbReference type="SMART" id="SM00121">
    <property type="entry name" value="IB"/>
    <property type="match status" value="1"/>
</dbReference>
<dbReference type="GO" id="GO:0031995">
    <property type="term" value="F:insulin-like growth factor II binding"/>
    <property type="evidence" value="ECO:0007669"/>
    <property type="project" value="TreeGrafter"/>
</dbReference>
<feature type="non-terminal residue" evidence="8">
    <location>
        <position position="205"/>
    </location>
</feature>
<dbReference type="SUPFAM" id="SSF57184">
    <property type="entry name" value="Growth factor receptor domain"/>
    <property type="match status" value="1"/>
</dbReference>
<evidence type="ECO:0000313" key="8">
    <source>
        <dbReference type="EMBL" id="KAG2468601.1"/>
    </source>
</evidence>
<comment type="subcellular location">
    <subcellularLocation>
        <location evidence="1">Secreted</location>
    </subcellularLocation>
</comment>
<evidence type="ECO:0000256" key="5">
    <source>
        <dbReference type="SAM" id="MobiDB-lite"/>
    </source>
</evidence>
<accession>A0A8X8BWH2</accession>
<protein>
    <submittedName>
        <fullName evidence="8">IBP6 protein</fullName>
    </submittedName>
</protein>
<dbReference type="PRINTS" id="PR01976">
    <property type="entry name" value="IGFBPFAMILY"/>
</dbReference>
<evidence type="ECO:0000256" key="3">
    <source>
        <dbReference type="ARBA" id="ARBA00023157"/>
    </source>
</evidence>
<evidence type="ECO:0000259" key="7">
    <source>
        <dbReference type="PROSITE" id="PS51323"/>
    </source>
</evidence>
<dbReference type="AlphaFoldDB" id="A0A8X8BWH2"/>
<gene>
    <name evidence="8" type="primary">Igfbp6</name>
    <name evidence="8" type="ORF">GTO96_0014303</name>
</gene>
<dbReference type="Pfam" id="PF00086">
    <property type="entry name" value="Thyroglobulin_1"/>
    <property type="match status" value="1"/>
</dbReference>
<dbReference type="PROSITE" id="PS51323">
    <property type="entry name" value="IGFBP_N_2"/>
    <property type="match status" value="1"/>
</dbReference>
<dbReference type="GO" id="GO:0001968">
    <property type="term" value="F:fibronectin binding"/>
    <property type="evidence" value="ECO:0007669"/>
    <property type="project" value="TreeGrafter"/>
</dbReference>
<dbReference type="GO" id="GO:0043567">
    <property type="term" value="P:regulation of insulin-like growth factor receptor signaling pathway"/>
    <property type="evidence" value="ECO:0007669"/>
    <property type="project" value="TreeGrafter"/>
</dbReference>
<keyword evidence="2" id="KW-0964">Secreted</keyword>
<keyword evidence="6" id="KW-0732">Signal</keyword>
<reference evidence="8 9" key="1">
    <citation type="journal article" date="2021" name="Cell">
        <title>Tracing the genetic footprints of vertebrate landing in non-teleost ray-finned fishes.</title>
        <authorList>
            <person name="Bi X."/>
            <person name="Wang K."/>
            <person name="Yang L."/>
            <person name="Pan H."/>
            <person name="Jiang H."/>
            <person name="Wei Q."/>
            <person name="Fang M."/>
            <person name="Yu H."/>
            <person name="Zhu C."/>
            <person name="Cai Y."/>
            <person name="He Y."/>
            <person name="Gan X."/>
            <person name="Zeng H."/>
            <person name="Yu D."/>
            <person name="Zhu Y."/>
            <person name="Jiang H."/>
            <person name="Qiu Q."/>
            <person name="Yang H."/>
            <person name="Zhang Y.E."/>
            <person name="Wang W."/>
            <person name="Zhu M."/>
            <person name="He S."/>
            <person name="Zhang G."/>
        </authorList>
    </citation>
    <scope>NUCLEOTIDE SEQUENCE [LARGE SCALE GENOMIC DNA]</scope>
    <source>
        <strain evidence="8">Bchr_013</strain>
    </source>
</reference>
<evidence type="ECO:0000256" key="4">
    <source>
        <dbReference type="ARBA" id="ARBA00023183"/>
    </source>
</evidence>
<sequence>MPFTWLLLPFLVLLLPLCHQPGCQVQGVRQSPGVQCVSCQESGGRPEGQDSVKEASDAARMAGESCGVYTARCMRGLRCVPKPGEKSPLLALLQNRGVCTALVQLGTPSSPRGRPATTTIAGQQGSDVVSEKDSKSEDMHLKTVLMEHKLTLFHEAKGLYIPNCDTNGFYRKKQVDAHLLCPSANAFPLRPMGNDCKISEGQLYE</sequence>
<evidence type="ECO:0000313" key="9">
    <source>
        <dbReference type="Proteomes" id="UP000886611"/>
    </source>
</evidence>
<feature type="region of interest" description="Disordered" evidence="5">
    <location>
        <begin position="109"/>
        <end position="135"/>
    </location>
</feature>
<dbReference type="EMBL" id="JAATIS010000485">
    <property type="protein sequence ID" value="KAG2468601.1"/>
    <property type="molecule type" value="Genomic_DNA"/>
</dbReference>
<dbReference type="GO" id="GO:0005615">
    <property type="term" value="C:extracellular space"/>
    <property type="evidence" value="ECO:0007669"/>
    <property type="project" value="TreeGrafter"/>
</dbReference>
<dbReference type="SUPFAM" id="SSF57610">
    <property type="entry name" value="Thyroglobulin type-1 domain"/>
    <property type="match status" value="1"/>
</dbReference>
<feature type="domain" description="IGFBP N-terminal" evidence="7">
    <location>
        <begin position="14"/>
        <end position="102"/>
    </location>
</feature>
<feature type="chain" id="PRO_5036500244" evidence="6">
    <location>
        <begin position="26"/>
        <end position="205"/>
    </location>
</feature>
<feature type="non-terminal residue" evidence="8">
    <location>
        <position position="1"/>
    </location>
</feature>
<dbReference type="Proteomes" id="UP000886611">
    <property type="component" value="Unassembled WGS sequence"/>
</dbReference>
<proteinExistence type="predicted"/>
<feature type="signal peptide" evidence="6">
    <location>
        <begin position="1"/>
        <end position="25"/>
    </location>
</feature>
<keyword evidence="4" id="KW-0340">Growth factor binding</keyword>
<dbReference type="PANTHER" id="PTHR11551">
    <property type="entry name" value="INSULIN-LIKE GROWTH FACTOR BINDING PROTEIN"/>
    <property type="match status" value="1"/>
</dbReference>
<dbReference type="Gene3D" id="4.10.800.10">
    <property type="entry name" value="Thyroglobulin type-1"/>
    <property type="match status" value="1"/>
</dbReference>
<keyword evidence="9" id="KW-1185">Reference proteome</keyword>
<dbReference type="PANTHER" id="PTHR11551:SF27">
    <property type="entry name" value="INSULIN-LIKE GROWTH FACTOR BINDING PROTEIN 6A PRECURSOR-RELATED"/>
    <property type="match status" value="1"/>
</dbReference>
<dbReference type="Gene3D" id="4.10.40.20">
    <property type="match status" value="1"/>
</dbReference>
<feature type="compositionally biased region" description="Polar residues" evidence="5">
    <location>
        <begin position="109"/>
        <end position="127"/>
    </location>
</feature>
<keyword evidence="3" id="KW-1015">Disulfide bond</keyword>
<dbReference type="InterPro" id="IPR022321">
    <property type="entry name" value="IGFBP_1-6_chordata"/>
</dbReference>
<evidence type="ECO:0000256" key="1">
    <source>
        <dbReference type="ARBA" id="ARBA00004613"/>
    </source>
</evidence>
<dbReference type="InterPro" id="IPR000716">
    <property type="entry name" value="Thyroglobulin_1"/>
</dbReference>
<name>A0A8X8BWH2_POLSE</name>
<dbReference type="InterPro" id="IPR000867">
    <property type="entry name" value="IGFBP-like"/>
</dbReference>
<dbReference type="GO" id="GO:0031994">
    <property type="term" value="F:insulin-like growth factor I binding"/>
    <property type="evidence" value="ECO:0007669"/>
    <property type="project" value="TreeGrafter"/>
</dbReference>
<dbReference type="InterPro" id="IPR036857">
    <property type="entry name" value="Thyroglobulin_1_sf"/>
</dbReference>